<name>A0A387FPR4_9HYPH</name>
<accession>A0A387FPR4</accession>
<dbReference type="GO" id="GO:0006351">
    <property type="term" value="P:DNA-templated transcription"/>
    <property type="evidence" value="ECO:0007669"/>
    <property type="project" value="TreeGrafter"/>
</dbReference>
<dbReference type="Gene3D" id="3.40.190.290">
    <property type="match status" value="1"/>
</dbReference>
<evidence type="ECO:0000313" key="9">
    <source>
        <dbReference type="EMBL" id="AYG58184.1"/>
    </source>
</evidence>
<evidence type="ECO:0000259" key="8">
    <source>
        <dbReference type="PROSITE" id="PS50931"/>
    </source>
</evidence>
<sequence length="311" mass="34466">MDNRAGEMMVFVQVVEAGSFSEAARLLLMTPSTVSKLVARLETRLGVRLVERSTRRLVLTKEGEFYYERSQQLLADLNETEQQIAQGGAEPEGMIRVSSSVTFGVAALEPILPDFWQAYPGIVVDLSLSDETVDLYLDRTDVAIRVGKLADSNLIARKIGTTRRRIVASPAYLEKWGVPETPEDLLRHNCLGFNFRRANPVWPMREGGRIVERMLSGSLLVNNGETIRRMAIAGVGIGRIADYHVRGPIARGELIELLADSTVSDFDDINALYRGAQLMPARVRAFIDFTVPRMQKFLAGEPLGDTIAANT</sequence>
<evidence type="ECO:0000256" key="1">
    <source>
        <dbReference type="ARBA" id="ARBA00009437"/>
    </source>
</evidence>
<dbReference type="Proteomes" id="UP000282195">
    <property type="component" value="Chromosome"/>
</dbReference>
<protein>
    <recommendedName>
        <fullName evidence="6">HTH-type transcriptional regulator TtuA</fullName>
    </recommendedName>
    <alternativeName>
        <fullName evidence="7">Tartrate utilization transcriptional regulator</fullName>
    </alternativeName>
</protein>
<evidence type="ECO:0000256" key="3">
    <source>
        <dbReference type="ARBA" id="ARBA00023125"/>
    </source>
</evidence>
<comment type="function">
    <text evidence="5">Transcriptional regulator of the ttuABCDE tartrate utilization operon.</text>
</comment>
<keyword evidence="3" id="KW-0238">DNA-binding</keyword>
<feature type="domain" description="HTH lysR-type" evidence="8">
    <location>
        <begin position="1"/>
        <end position="60"/>
    </location>
</feature>
<dbReference type="OrthoDB" id="9786526at2"/>
<organism evidence="9 10">
    <name type="scientific">Rhizobium jaguaris</name>
    <dbReference type="NCBI Taxonomy" id="1312183"/>
    <lineage>
        <taxon>Bacteria</taxon>
        <taxon>Pseudomonadati</taxon>
        <taxon>Pseudomonadota</taxon>
        <taxon>Alphaproteobacteria</taxon>
        <taxon>Hyphomicrobiales</taxon>
        <taxon>Rhizobiaceae</taxon>
        <taxon>Rhizobium/Agrobacterium group</taxon>
        <taxon>Rhizobium</taxon>
    </lineage>
</organism>
<dbReference type="AlphaFoldDB" id="A0A387FPR4"/>
<dbReference type="InterPro" id="IPR058163">
    <property type="entry name" value="LysR-type_TF_proteobact-type"/>
</dbReference>
<dbReference type="InterPro" id="IPR036388">
    <property type="entry name" value="WH-like_DNA-bd_sf"/>
</dbReference>
<evidence type="ECO:0000256" key="5">
    <source>
        <dbReference type="ARBA" id="ARBA00054626"/>
    </source>
</evidence>
<dbReference type="FunFam" id="1.10.10.10:FF:000001">
    <property type="entry name" value="LysR family transcriptional regulator"/>
    <property type="match status" value="1"/>
</dbReference>
<keyword evidence="10" id="KW-1185">Reference proteome</keyword>
<evidence type="ECO:0000256" key="6">
    <source>
        <dbReference type="ARBA" id="ARBA00067332"/>
    </source>
</evidence>
<dbReference type="PANTHER" id="PTHR30537">
    <property type="entry name" value="HTH-TYPE TRANSCRIPTIONAL REGULATOR"/>
    <property type="match status" value="1"/>
</dbReference>
<dbReference type="PANTHER" id="PTHR30537:SF71">
    <property type="entry name" value="TRANSCRIPTIONAL REGULATORY PROTEIN"/>
    <property type="match status" value="1"/>
</dbReference>
<dbReference type="GO" id="GO:0043565">
    <property type="term" value="F:sequence-specific DNA binding"/>
    <property type="evidence" value="ECO:0007669"/>
    <property type="project" value="TreeGrafter"/>
</dbReference>
<dbReference type="InterPro" id="IPR036390">
    <property type="entry name" value="WH_DNA-bd_sf"/>
</dbReference>
<evidence type="ECO:0000256" key="4">
    <source>
        <dbReference type="ARBA" id="ARBA00023163"/>
    </source>
</evidence>
<dbReference type="GO" id="GO:0003700">
    <property type="term" value="F:DNA-binding transcription factor activity"/>
    <property type="evidence" value="ECO:0007669"/>
    <property type="project" value="InterPro"/>
</dbReference>
<evidence type="ECO:0000313" key="10">
    <source>
        <dbReference type="Proteomes" id="UP000282195"/>
    </source>
</evidence>
<evidence type="ECO:0000256" key="7">
    <source>
        <dbReference type="ARBA" id="ARBA00083243"/>
    </source>
</evidence>
<dbReference type="InterPro" id="IPR005119">
    <property type="entry name" value="LysR_subst-bd"/>
</dbReference>
<dbReference type="FunFam" id="3.40.190.290:FF:000001">
    <property type="entry name" value="Transcriptional regulator, LysR family"/>
    <property type="match status" value="1"/>
</dbReference>
<dbReference type="Pfam" id="PF03466">
    <property type="entry name" value="LysR_substrate"/>
    <property type="match status" value="1"/>
</dbReference>
<dbReference type="Pfam" id="PF00126">
    <property type="entry name" value="HTH_1"/>
    <property type="match status" value="1"/>
</dbReference>
<gene>
    <name evidence="9" type="ORF">CCGE525_04680</name>
</gene>
<evidence type="ECO:0000256" key="2">
    <source>
        <dbReference type="ARBA" id="ARBA00023015"/>
    </source>
</evidence>
<dbReference type="InterPro" id="IPR000847">
    <property type="entry name" value="LysR_HTH_N"/>
</dbReference>
<dbReference type="EMBL" id="CP032694">
    <property type="protein sequence ID" value="AYG58184.1"/>
    <property type="molecule type" value="Genomic_DNA"/>
</dbReference>
<reference evidence="9 10" key="1">
    <citation type="submission" date="2018-10" db="EMBL/GenBank/DDBJ databases">
        <title>Rhizobium etli, R. leguminosarum and a new Rhizobium genospecies from Phaseolus dumosus.</title>
        <authorList>
            <person name="Ramirez-Puebla S.T."/>
            <person name="Rogel-Hernandez M.A."/>
            <person name="Guerrero G."/>
            <person name="Ormeno-Orrillo E."/>
            <person name="Martinez-Romero J.C."/>
            <person name="Negrete-Yankelevich S."/>
            <person name="Martinez-Romero E."/>
        </authorList>
    </citation>
    <scope>NUCLEOTIDE SEQUENCE [LARGE SCALE GENOMIC DNA]</scope>
    <source>
        <strain evidence="9 10">CCGE525</strain>
    </source>
</reference>
<dbReference type="Gene3D" id="1.10.10.10">
    <property type="entry name" value="Winged helix-like DNA-binding domain superfamily/Winged helix DNA-binding domain"/>
    <property type="match status" value="1"/>
</dbReference>
<comment type="similarity">
    <text evidence="1">Belongs to the LysR transcriptional regulatory family.</text>
</comment>
<dbReference type="KEGG" id="rjg:CCGE525_04680"/>
<dbReference type="SUPFAM" id="SSF53850">
    <property type="entry name" value="Periplasmic binding protein-like II"/>
    <property type="match status" value="1"/>
</dbReference>
<dbReference type="PROSITE" id="PS50931">
    <property type="entry name" value="HTH_LYSR"/>
    <property type="match status" value="1"/>
</dbReference>
<keyword evidence="4" id="KW-0804">Transcription</keyword>
<keyword evidence="2" id="KW-0805">Transcription regulation</keyword>
<dbReference type="RefSeq" id="WP_120703264.1">
    <property type="nucleotide sequence ID" value="NZ_CP032694.1"/>
</dbReference>
<dbReference type="SUPFAM" id="SSF46785">
    <property type="entry name" value="Winged helix' DNA-binding domain"/>
    <property type="match status" value="1"/>
</dbReference>
<proteinExistence type="inferred from homology"/>